<dbReference type="Pfam" id="PF00496">
    <property type="entry name" value="SBP_bac_5"/>
    <property type="match status" value="1"/>
</dbReference>
<gene>
    <name evidence="7" type="ORF">G3T36_06305</name>
</gene>
<evidence type="ECO:0000256" key="5">
    <source>
        <dbReference type="SAM" id="SignalP"/>
    </source>
</evidence>
<evidence type="ECO:0000313" key="8">
    <source>
        <dbReference type="Proteomes" id="UP000474967"/>
    </source>
</evidence>
<evidence type="ECO:0000313" key="7">
    <source>
        <dbReference type="EMBL" id="NEN05479.1"/>
    </source>
</evidence>
<dbReference type="InterPro" id="IPR000914">
    <property type="entry name" value="SBP_5_dom"/>
</dbReference>
<dbReference type="PROSITE" id="PS51257">
    <property type="entry name" value="PROKAR_LIPOPROTEIN"/>
    <property type="match status" value="1"/>
</dbReference>
<keyword evidence="3" id="KW-0813">Transport</keyword>
<dbReference type="PANTHER" id="PTHR30290">
    <property type="entry name" value="PERIPLASMIC BINDING COMPONENT OF ABC TRANSPORTER"/>
    <property type="match status" value="1"/>
</dbReference>
<reference evidence="7 8" key="1">
    <citation type="journal article" date="2014" name="J. Microbiol.">
        <title>Diaminobutyricibacter tongyongensis gen. nov., sp. nov. and Homoserinibacter gongjuensis gen. nov., sp. nov. belong to the family Microbacteriaceae.</title>
        <authorList>
            <person name="Kim S.J."/>
            <person name="Ahn J.H."/>
            <person name="Weon H.Y."/>
            <person name="Hamada M."/>
            <person name="Suzuki K."/>
            <person name="Kwon S.W."/>
        </authorList>
    </citation>
    <scope>NUCLEOTIDE SEQUENCE [LARGE SCALE GENOMIC DNA]</scope>
    <source>
        <strain evidence="7 8">NBRC 108724</strain>
    </source>
</reference>
<dbReference type="PANTHER" id="PTHR30290:SF9">
    <property type="entry name" value="OLIGOPEPTIDE-BINDING PROTEIN APPA"/>
    <property type="match status" value="1"/>
</dbReference>
<dbReference type="EMBL" id="JAAGWY010000001">
    <property type="protein sequence ID" value="NEN05479.1"/>
    <property type="molecule type" value="Genomic_DNA"/>
</dbReference>
<organism evidence="7 8">
    <name type="scientific">Leifsonia tongyongensis</name>
    <dbReference type="NCBI Taxonomy" id="1268043"/>
    <lineage>
        <taxon>Bacteria</taxon>
        <taxon>Bacillati</taxon>
        <taxon>Actinomycetota</taxon>
        <taxon>Actinomycetes</taxon>
        <taxon>Micrococcales</taxon>
        <taxon>Microbacteriaceae</taxon>
        <taxon>Leifsonia</taxon>
    </lineage>
</organism>
<dbReference type="GO" id="GO:0015833">
    <property type="term" value="P:peptide transport"/>
    <property type="evidence" value="ECO:0007669"/>
    <property type="project" value="TreeGrafter"/>
</dbReference>
<comment type="subcellular location">
    <subcellularLocation>
        <location evidence="1">Cell membrane</location>
        <topology evidence="1">Lipid-anchor</topology>
    </subcellularLocation>
</comment>
<dbReference type="GO" id="GO:0042597">
    <property type="term" value="C:periplasmic space"/>
    <property type="evidence" value="ECO:0007669"/>
    <property type="project" value="UniProtKB-ARBA"/>
</dbReference>
<dbReference type="GO" id="GO:1904680">
    <property type="term" value="F:peptide transmembrane transporter activity"/>
    <property type="evidence" value="ECO:0007669"/>
    <property type="project" value="TreeGrafter"/>
</dbReference>
<dbReference type="InterPro" id="IPR023765">
    <property type="entry name" value="SBP_5_CS"/>
</dbReference>
<keyword evidence="8" id="KW-1185">Reference proteome</keyword>
<dbReference type="Gene3D" id="3.40.190.10">
    <property type="entry name" value="Periplasmic binding protein-like II"/>
    <property type="match status" value="1"/>
</dbReference>
<feature type="signal peptide" evidence="5">
    <location>
        <begin position="1"/>
        <end position="26"/>
    </location>
</feature>
<proteinExistence type="inferred from homology"/>
<protein>
    <submittedName>
        <fullName evidence="7">Peptide ABC transporter substrate-binding protein</fullName>
    </submittedName>
</protein>
<feature type="domain" description="Solute-binding protein family 5" evidence="6">
    <location>
        <begin position="75"/>
        <end position="410"/>
    </location>
</feature>
<dbReference type="PROSITE" id="PS01040">
    <property type="entry name" value="SBP_BACTERIAL_5"/>
    <property type="match status" value="1"/>
</dbReference>
<dbReference type="RefSeq" id="WP_163288689.1">
    <property type="nucleotide sequence ID" value="NZ_JAAGWY010000001.1"/>
</dbReference>
<evidence type="ECO:0000256" key="3">
    <source>
        <dbReference type="ARBA" id="ARBA00022448"/>
    </source>
</evidence>
<accession>A0A6L9XVN2</accession>
<dbReference type="InterPro" id="IPR039424">
    <property type="entry name" value="SBP_5"/>
</dbReference>
<comment type="caution">
    <text evidence="7">The sequence shown here is derived from an EMBL/GenBank/DDBJ whole genome shotgun (WGS) entry which is preliminary data.</text>
</comment>
<sequence>MFRWKRLAALAAVVALGLAGCSSTNSTSGSSPTLTLGVLVPATTFSAQDANWANESPYMQAVYDTLLKADPNGDVKPGLATKWAYNADNTVLTLTLRDNVKFTDGTAFTADAAAQNLIRFRDGNSPNKSNLADLASAKAVDPTTVQLTLKQSNPALLTYLTQNAGLQESPKAFTAATIKTDPVGSGPYTLDTGKTVVGTSYVFNKNPKYWDKSSVHYDKIVMNVYSDPTALLNAIKGGQVNAANTPNNNDLDQIKATGFTVWPLELNWNGLILLDRAGTMNPALKDVRVRQAINYAFDTKALLKAVGQGFGTPTTQVFPKSSVAYDPSLDSFYKYDPSKAKSLLAAAGYAKGLTLSMPSSNLLGSTVWTLIGQQLKDVGITVNFTDAGNNFITDMLAPKYPATYMILQQDPDWALINFQISKNATFNPFHYDDPKVDALIATVHNGSKSESDTAVKELNKYVVEQAWFAPWYRMQSSFVSDAKTKVTVQTGNAYPYLWNIVPTS</sequence>
<dbReference type="Gene3D" id="3.10.105.10">
    <property type="entry name" value="Dipeptide-binding Protein, Domain 3"/>
    <property type="match status" value="1"/>
</dbReference>
<evidence type="ECO:0000256" key="4">
    <source>
        <dbReference type="ARBA" id="ARBA00022729"/>
    </source>
</evidence>
<evidence type="ECO:0000259" key="6">
    <source>
        <dbReference type="Pfam" id="PF00496"/>
    </source>
</evidence>
<comment type="similarity">
    <text evidence="2">Belongs to the bacterial solute-binding protein 5 family.</text>
</comment>
<evidence type="ECO:0000256" key="2">
    <source>
        <dbReference type="ARBA" id="ARBA00005695"/>
    </source>
</evidence>
<dbReference type="InterPro" id="IPR030678">
    <property type="entry name" value="Peptide/Ni-bd"/>
</dbReference>
<feature type="chain" id="PRO_5039488444" evidence="5">
    <location>
        <begin position="27"/>
        <end position="504"/>
    </location>
</feature>
<name>A0A6L9XVN2_9MICO</name>
<evidence type="ECO:0000256" key="1">
    <source>
        <dbReference type="ARBA" id="ARBA00004193"/>
    </source>
</evidence>
<dbReference type="SUPFAM" id="SSF53850">
    <property type="entry name" value="Periplasmic binding protein-like II"/>
    <property type="match status" value="1"/>
</dbReference>
<dbReference type="AlphaFoldDB" id="A0A6L9XVN2"/>
<dbReference type="PIRSF" id="PIRSF002741">
    <property type="entry name" value="MppA"/>
    <property type="match status" value="1"/>
</dbReference>
<dbReference type="Proteomes" id="UP000474967">
    <property type="component" value="Unassembled WGS sequence"/>
</dbReference>
<keyword evidence="4 5" id="KW-0732">Signal</keyword>
<dbReference type="GO" id="GO:0043190">
    <property type="term" value="C:ATP-binding cassette (ABC) transporter complex"/>
    <property type="evidence" value="ECO:0007669"/>
    <property type="project" value="InterPro"/>
</dbReference>